<evidence type="ECO:0000313" key="1">
    <source>
        <dbReference type="EMBL" id="KAK7854890.1"/>
    </source>
</evidence>
<dbReference type="Proteomes" id="UP000237347">
    <property type="component" value="Unassembled WGS sequence"/>
</dbReference>
<keyword evidence="2" id="KW-1185">Reference proteome</keyword>
<dbReference type="EMBL" id="PKMF04000050">
    <property type="protein sequence ID" value="KAK7854890.1"/>
    <property type="molecule type" value="Genomic_DNA"/>
</dbReference>
<name>A0AAW0LUD2_QUESU</name>
<accession>A0AAW0LUD2</accession>
<comment type="caution">
    <text evidence="1">The sequence shown here is derived from an EMBL/GenBank/DDBJ whole genome shotgun (WGS) entry which is preliminary data.</text>
</comment>
<sequence length="61" mass="7117">MEDLLLPGPAPRDFANRCKQMVPENLAFYVFIKFNVHFSLGSVDDRKILYHYIAVPKIQIH</sequence>
<evidence type="ECO:0000313" key="2">
    <source>
        <dbReference type="Proteomes" id="UP000237347"/>
    </source>
</evidence>
<gene>
    <name evidence="1" type="ORF">CFP56_030247</name>
</gene>
<proteinExistence type="predicted"/>
<reference evidence="1 2" key="1">
    <citation type="journal article" date="2018" name="Sci. Data">
        <title>The draft genome sequence of cork oak.</title>
        <authorList>
            <person name="Ramos A.M."/>
            <person name="Usie A."/>
            <person name="Barbosa P."/>
            <person name="Barros P.M."/>
            <person name="Capote T."/>
            <person name="Chaves I."/>
            <person name="Simoes F."/>
            <person name="Abreu I."/>
            <person name="Carrasquinho I."/>
            <person name="Faro C."/>
            <person name="Guimaraes J.B."/>
            <person name="Mendonca D."/>
            <person name="Nobrega F."/>
            <person name="Rodrigues L."/>
            <person name="Saibo N.J.M."/>
            <person name="Varela M.C."/>
            <person name="Egas C."/>
            <person name="Matos J."/>
            <person name="Miguel C.M."/>
            <person name="Oliveira M.M."/>
            <person name="Ricardo C.P."/>
            <person name="Goncalves S."/>
        </authorList>
    </citation>
    <scope>NUCLEOTIDE SEQUENCE [LARGE SCALE GENOMIC DNA]</scope>
    <source>
        <strain evidence="2">cv. HL8</strain>
    </source>
</reference>
<dbReference type="AlphaFoldDB" id="A0AAW0LUD2"/>
<organism evidence="1 2">
    <name type="scientific">Quercus suber</name>
    <name type="common">Cork oak</name>
    <dbReference type="NCBI Taxonomy" id="58331"/>
    <lineage>
        <taxon>Eukaryota</taxon>
        <taxon>Viridiplantae</taxon>
        <taxon>Streptophyta</taxon>
        <taxon>Embryophyta</taxon>
        <taxon>Tracheophyta</taxon>
        <taxon>Spermatophyta</taxon>
        <taxon>Magnoliopsida</taxon>
        <taxon>eudicotyledons</taxon>
        <taxon>Gunneridae</taxon>
        <taxon>Pentapetalae</taxon>
        <taxon>rosids</taxon>
        <taxon>fabids</taxon>
        <taxon>Fagales</taxon>
        <taxon>Fagaceae</taxon>
        <taxon>Quercus</taxon>
    </lineage>
</organism>
<protein>
    <submittedName>
        <fullName evidence="1">Uncharacterized protein</fullName>
    </submittedName>
</protein>